<protein>
    <submittedName>
        <fullName evidence="2">N-acetyltransferase</fullName>
    </submittedName>
</protein>
<dbReference type="EMBL" id="PSKQ01000024">
    <property type="protein sequence ID" value="MBE8722374.1"/>
    <property type="molecule type" value="Genomic_DNA"/>
</dbReference>
<dbReference type="Proteomes" id="UP000618319">
    <property type="component" value="Unassembled WGS sequence"/>
</dbReference>
<organism evidence="2 3">
    <name type="scientific">Sphingobacterium pedocola</name>
    <dbReference type="NCBI Taxonomy" id="2082722"/>
    <lineage>
        <taxon>Bacteria</taxon>
        <taxon>Pseudomonadati</taxon>
        <taxon>Bacteroidota</taxon>
        <taxon>Sphingobacteriia</taxon>
        <taxon>Sphingobacteriales</taxon>
        <taxon>Sphingobacteriaceae</taxon>
        <taxon>Sphingobacterium</taxon>
    </lineage>
</organism>
<evidence type="ECO:0000259" key="1">
    <source>
        <dbReference type="PROSITE" id="PS51186"/>
    </source>
</evidence>
<name>A0ABR9TBC8_9SPHI</name>
<dbReference type="RefSeq" id="WP_196938785.1">
    <property type="nucleotide sequence ID" value="NZ_MU158689.1"/>
</dbReference>
<gene>
    <name evidence="2" type="ORF">C4F40_16740</name>
</gene>
<keyword evidence="3" id="KW-1185">Reference proteome</keyword>
<feature type="domain" description="N-acetyltransferase" evidence="1">
    <location>
        <begin position="1"/>
        <end position="166"/>
    </location>
</feature>
<proteinExistence type="predicted"/>
<evidence type="ECO:0000313" key="2">
    <source>
        <dbReference type="EMBL" id="MBE8722374.1"/>
    </source>
</evidence>
<dbReference type="PANTHER" id="PTHR43610">
    <property type="entry name" value="BLL6696 PROTEIN"/>
    <property type="match status" value="1"/>
</dbReference>
<dbReference type="PROSITE" id="PS51186">
    <property type="entry name" value="GNAT"/>
    <property type="match status" value="1"/>
</dbReference>
<dbReference type="Pfam" id="PF13302">
    <property type="entry name" value="Acetyltransf_3"/>
    <property type="match status" value="1"/>
</dbReference>
<comment type="caution">
    <text evidence="2">The sequence shown here is derived from an EMBL/GenBank/DDBJ whole genome shotgun (WGS) entry which is preliminary data.</text>
</comment>
<reference evidence="2 3" key="1">
    <citation type="submission" date="2018-02" db="EMBL/GenBank/DDBJ databases">
        <title>Sphingobacterium KA21.</title>
        <authorList>
            <person name="Vasarhelyi B.M."/>
            <person name="Deshmukh S."/>
            <person name="Balint B."/>
            <person name="Kukolya J."/>
        </authorList>
    </citation>
    <scope>NUCLEOTIDE SEQUENCE [LARGE SCALE GENOMIC DNA]</scope>
    <source>
        <strain evidence="2 3">Ka21</strain>
    </source>
</reference>
<dbReference type="InterPro" id="IPR016181">
    <property type="entry name" value="Acyl_CoA_acyltransferase"/>
</dbReference>
<dbReference type="SUPFAM" id="SSF55729">
    <property type="entry name" value="Acyl-CoA N-acyltransferases (Nat)"/>
    <property type="match status" value="1"/>
</dbReference>
<evidence type="ECO:0000313" key="3">
    <source>
        <dbReference type="Proteomes" id="UP000618319"/>
    </source>
</evidence>
<dbReference type="InterPro" id="IPR000182">
    <property type="entry name" value="GNAT_dom"/>
</dbReference>
<dbReference type="Gene3D" id="3.40.630.30">
    <property type="match status" value="1"/>
</dbReference>
<sequence>MIPRISLSNELIELIPLEKRDFDLLYLVASDKEIWAQHPDFNRYTPVGFTQYFKKLLNTDLPYLIIDKKTEHVIGATSFYEYNDKERSVAIGYTFLAKAYWGGTYNHSVKQLMIHTAFELVDKIIFHVREKNFRSQAALAKIGAIKEKEYTASFDADALQFEYAIYKNA</sequence>
<accession>A0ABR9TBC8</accession>
<dbReference type="PANTHER" id="PTHR43610:SF1">
    <property type="entry name" value="N-ACETYLTRANSFERASE DOMAIN-CONTAINING PROTEIN"/>
    <property type="match status" value="1"/>
</dbReference>